<dbReference type="Gene3D" id="3.40.50.720">
    <property type="entry name" value="NAD(P)-binding Rossmann-like Domain"/>
    <property type="match status" value="1"/>
</dbReference>
<sequence>MSFPYKHCLAIGATSGIGRALASRLIEAGIKVTVVGRRQERLDEFVNSHGHENAKGVAFDIARLEDIPRFAADVIAKSPDIDCLFLNAGIQNPYELDSAQQFDLASFHEEVKVNFSSFVSLVHAFLPYFKKNPNPTSFVFTGSNLAIIPAASLPAYSASKAALNAFTLCLREQLRHSKTKVIEISPPPVQTELHDYMGEEAGRGMGMPLDAFTQQAYEGLVEGKDQIVIGSIGSAETFHEIIDKRRAAFADLARVIRGGKP</sequence>
<evidence type="ECO:0008006" key="6">
    <source>
        <dbReference type="Google" id="ProtNLM"/>
    </source>
</evidence>
<dbReference type="VEuPathDB" id="FungiDB:ASPVEDRAFT_135508"/>
<dbReference type="OrthoDB" id="37659at2759"/>
<dbReference type="Pfam" id="PF00106">
    <property type="entry name" value="adh_short"/>
    <property type="match status" value="1"/>
</dbReference>
<evidence type="ECO:0000256" key="2">
    <source>
        <dbReference type="ARBA" id="ARBA00022857"/>
    </source>
</evidence>
<name>A0A1L9PRQ0_ASPVE</name>
<evidence type="ECO:0000256" key="3">
    <source>
        <dbReference type="ARBA" id="ARBA00023002"/>
    </source>
</evidence>
<reference evidence="5" key="1">
    <citation type="journal article" date="2017" name="Genome Biol.">
        <title>Comparative genomics reveals high biological diversity and specific adaptations in the industrially and medically important fungal genus Aspergillus.</title>
        <authorList>
            <person name="de Vries R.P."/>
            <person name="Riley R."/>
            <person name="Wiebenga A."/>
            <person name="Aguilar-Osorio G."/>
            <person name="Amillis S."/>
            <person name="Uchima C.A."/>
            <person name="Anderluh G."/>
            <person name="Asadollahi M."/>
            <person name="Askin M."/>
            <person name="Barry K."/>
            <person name="Battaglia E."/>
            <person name="Bayram O."/>
            <person name="Benocci T."/>
            <person name="Braus-Stromeyer S.A."/>
            <person name="Caldana C."/>
            <person name="Canovas D."/>
            <person name="Cerqueira G.C."/>
            <person name="Chen F."/>
            <person name="Chen W."/>
            <person name="Choi C."/>
            <person name="Clum A."/>
            <person name="Dos Santos R.A."/>
            <person name="Damasio A.R."/>
            <person name="Diallinas G."/>
            <person name="Emri T."/>
            <person name="Fekete E."/>
            <person name="Flipphi M."/>
            <person name="Freyberg S."/>
            <person name="Gallo A."/>
            <person name="Gournas C."/>
            <person name="Habgood R."/>
            <person name="Hainaut M."/>
            <person name="Harispe M.L."/>
            <person name="Henrissat B."/>
            <person name="Hilden K.S."/>
            <person name="Hope R."/>
            <person name="Hossain A."/>
            <person name="Karabika E."/>
            <person name="Karaffa L."/>
            <person name="Karanyi Z."/>
            <person name="Krasevec N."/>
            <person name="Kuo A."/>
            <person name="Kusch H."/>
            <person name="LaButti K."/>
            <person name="Lagendijk E.L."/>
            <person name="Lapidus A."/>
            <person name="Levasseur A."/>
            <person name="Lindquist E."/>
            <person name="Lipzen A."/>
            <person name="Logrieco A.F."/>
            <person name="MacCabe A."/>
            <person name="Maekelae M.R."/>
            <person name="Malavazi I."/>
            <person name="Melin P."/>
            <person name="Meyer V."/>
            <person name="Mielnichuk N."/>
            <person name="Miskei M."/>
            <person name="Molnar A.P."/>
            <person name="Mule G."/>
            <person name="Ngan C.Y."/>
            <person name="Orejas M."/>
            <person name="Orosz E."/>
            <person name="Ouedraogo J.P."/>
            <person name="Overkamp K.M."/>
            <person name="Park H.-S."/>
            <person name="Perrone G."/>
            <person name="Piumi F."/>
            <person name="Punt P.J."/>
            <person name="Ram A.F."/>
            <person name="Ramon A."/>
            <person name="Rauscher S."/>
            <person name="Record E."/>
            <person name="Riano-Pachon D.M."/>
            <person name="Robert V."/>
            <person name="Roehrig J."/>
            <person name="Ruller R."/>
            <person name="Salamov A."/>
            <person name="Salih N.S."/>
            <person name="Samson R.A."/>
            <person name="Sandor E."/>
            <person name="Sanguinetti M."/>
            <person name="Schuetze T."/>
            <person name="Sepcic K."/>
            <person name="Shelest E."/>
            <person name="Sherlock G."/>
            <person name="Sophianopoulou V."/>
            <person name="Squina F.M."/>
            <person name="Sun H."/>
            <person name="Susca A."/>
            <person name="Todd R.B."/>
            <person name="Tsang A."/>
            <person name="Unkles S.E."/>
            <person name="van de Wiele N."/>
            <person name="van Rossen-Uffink D."/>
            <person name="Oliveira J.V."/>
            <person name="Vesth T.C."/>
            <person name="Visser J."/>
            <person name="Yu J.-H."/>
            <person name="Zhou M."/>
            <person name="Andersen M.R."/>
            <person name="Archer D.B."/>
            <person name="Baker S.E."/>
            <person name="Benoit I."/>
            <person name="Brakhage A.A."/>
            <person name="Braus G.H."/>
            <person name="Fischer R."/>
            <person name="Frisvad J.C."/>
            <person name="Goldman G.H."/>
            <person name="Houbraken J."/>
            <person name="Oakley B."/>
            <person name="Pocsi I."/>
            <person name="Scazzocchio C."/>
            <person name="Seiboth B."/>
            <person name="vanKuyk P.A."/>
            <person name="Wortman J."/>
            <person name="Dyer P.S."/>
            <person name="Grigoriev I.V."/>
        </authorList>
    </citation>
    <scope>NUCLEOTIDE SEQUENCE [LARGE SCALE GENOMIC DNA]</scope>
    <source>
        <strain evidence="5">CBS 583.65</strain>
    </source>
</reference>
<dbReference type="PANTHER" id="PTHR43669:SF15">
    <property type="entry name" value="OXIDOREDUCTASE, SHORT-CHAIN DEHYDROGENASE_REDUCTASE FAMILY (AFU_ORTHOLOGUE AFUA_1G01330)"/>
    <property type="match status" value="1"/>
</dbReference>
<dbReference type="InterPro" id="IPR002347">
    <property type="entry name" value="SDR_fam"/>
</dbReference>
<evidence type="ECO:0000313" key="4">
    <source>
        <dbReference type="EMBL" id="OJJ04189.1"/>
    </source>
</evidence>
<keyword evidence="2" id="KW-0521">NADP</keyword>
<keyword evidence="5" id="KW-1185">Reference proteome</keyword>
<organism evidence="4 5">
    <name type="scientific">Aspergillus versicolor CBS 583.65</name>
    <dbReference type="NCBI Taxonomy" id="1036611"/>
    <lineage>
        <taxon>Eukaryota</taxon>
        <taxon>Fungi</taxon>
        <taxon>Dikarya</taxon>
        <taxon>Ascomycota</taxon>
        <taxon>Pezizomycotina</taxon>
        <taxon>Eurotiomycetes</taxon>
        <taxon>Eurotiomycetidae</taxon>
        <taxon>Eurotiales</taxon>
        <taxon>Aspergillaceae</taxon>
        <taxon>Aspergillus</taxon>
        <taxon>Aspergillus subgen. Nidulantes</taxon>
    </lineage>
</organism>
<proteinExistence type="inferred from homology"/>
<evidence type="ECO:0000256" key="1">
    <source>
        <dbReference type="ARBA" id="ARBA00006484"/>
    </source>
</evidence>
<dbReference type="STRING" id="1036611.A0A1L9PRQ0"/>
<dbReference type="SUPFAM" id="SSF51735">
    <property type="entry name" value="NAD(P)-binding Rossmann-fold domains"/>
    <property type="match status" value="1"/>
</dbReference>
<dbReference type="PANTHER" id="PTHR43669">
    <property type="entry name" value="5-KETO-D-GLUCONATE 5-REDUCTASE"/>
    <property type="match status" value="1"/>
</dbReference>
<dbReference type="Proteomes" id="UP000184073">
    <property type="component" value="Unassembled WGS sequence"/>
</dbReference>
<dbReference type="GO" id="GO:0044550">
    <property type="term" value="P:secondary metabolite biosynthetic process"/>
    <property type="evidence" value="ECO:0007669"/>
    <property type="project" value="UniProtKB-ARBA"/>
</dbReference>
<evidence type="ECO:0000313" key="5">
    <source>
        <dbReference type="Proteomes" id="UP000184073"/>
    </source>
</evidence>
<dbReference type="RefSeq" id="XP_040669951.1">
    <property type="nucleotide sequence ID" value="XM_040807222.1"/>
</dbReference>
<comment type="similarity">
    <text evidence="1">Belongs to the short-chain dehydrogenases/reductases (SDR) family.</text>
</comment>
<protein>
    <recommendedName>
        <fullName evidence="6">Oxidoreductase</fullName>
    </recommendedName>
</protein>
<dbReference type="PRINTS" id="PR00081">
    <property type="entry name" value="GDHRDH"/>
</dbReference>
<dbReference type="PROSITE" id="PS00061">
    <property type="entry name" value="ADH_SHORT"/>
    <property type="match status" value="1"/>
</dbReference>
<dbReference type="AlphaFoldDB" id="A0A1L9PRQ0"/>
<dbReference type="GeneID" id="63722733"/>
<accession>A0A1L9PRQ0</accession>
<dbReference type="EMBL" id="KV878131">
    <property type="protein sequence ID" value="OJJ04189.1"/>
    <property type="molecule type" value="Genomic_DNA"/>
</dbReference>
<dbReference type="GO" id="GO:0016491">
    <property type="term" value="F:oxidoreductase activity"/>
    <property type="evidence" value="ECO:0007669"/>
    <property type="project" value="UniProtKB-KW"/>
</dbReference>
<gene>
    <name evidence="4" type="ORF">ASPVEDRAFT_135508</name>
</gene>
<dbReference type="InterPro" id="IPR036291">
    <property type="entry name" value="NAD(P)-bd_dom_sf"/>
</dbReference>
<dbReference type="InterPro" id="IPR020904">
    <property type="entry name" value="Sc_DH/Rdtase_CS"/>
</dbReference>
<keyword evidence="3" id="KW-0560">Oxidoreductase</keyword>